<evidence type="ECO:0000313" key="5">
    <source>
        <dbReference type="EMBL" id="MPN13619.1"/>
    </source>
</evidence>
<proteinExistence type="inferred from homology"/>
<feature type="domain" description="Flagellar basal body rod protein N-terminal" evidence="4">
    <location>
        <begin position="19"/>
        <end position="43"/>
    </location>
</feature>
<keyword evidence="3" id="KW-0975">Bacterial flagellum</keyword>
<evidence type="ECO:0000259" key="4">
    <source>
        <dbReference type="Pfam" id="PF00460"/>
    </source>
</evidence>
<comment type="caution">
    <text evidence="5">The sequence shown here is derived from an EMBL/GenBank/DDBJ whole genome shotgun (WGS) entry which is preliminary data.</text>
</comment>
<dbReference type="InterPro" id="IPR006300">
    <property type="entry name" value="FlgB"/>
</dbReference>
<comment type="similarity">
    <text evidence="2">Belongs to the flagella basal body rod proteins family.</text>
</comment>
<organism evidence="5">
    <name type="scientific">bioreactor metagenome</name>
    <dbReference type="NCBI Taxonomy" id="1076179"/>
    <lineage>
        <taxon>unclassified sequences</taxon>
        <taxon>metagenomes</taxon>
        <taxon>ecological metagenomes</taxon>
    </lineage>
</organism>
<protein>
    <submittedName>
        <fullName evidence="5">Flagellar basal body rod protein FlgB</fullName>
    </submittedName>
</protein>
<dbReference type="InterPro" id="IPR019776">
    <property type="entry name" value="Flagellar_basal_body_rod_CS"/>
</dbReference>
<dbReference type="NCBIfam" id="NF009266">
    <property type="entry name" value="PRK12623.1"/>
    <property type="match status" value="1"/>
</dbReference>
<dbReference type="PROSITE" id="PS00588">
    <property type="entry name" value="FLAGELLA_BB_ROD"/>
    <property type="match status" value="1"/>
</dbReference>
<dbReference type="AlphaFoldDB" id="A0A645FJU5"/>
<dbReference type="GO" id="GO:0030694">
    <property type="term" value="C:bacterial-type flagellum basal body, rod"/>
    <property type="evidence" value="ECO:0007669"/>
    <property type="project" value="InterPro"/>
</dbReference>
<keyword evidence="5" id="KW-0282">Flagellum</keyword>
<evidence type="ECO:0000256" key="3">
    <source>
        <dbReference type="ARBA" id="ARBA00023143"/>
    </source>
</evidence>
<keyword evidence="5" id="KW-0969">Cilium</keyword>
<dbReference type="PIRSF" id="PIRSF002889">
    <property type="entry name" value="Rod_FlgB"/>
    <property type="match status" value="1"/>
</dbReference>
<reference evidence="5" key="1">
    <citation type="submission" date="2019-08" db="EMBL/GenBank/DDBJ databases">
        <authorList>
            <person name="Kucharzyk K."/>
            <person name="Murdoch R.W."/>
            <person name="Higgins S."/>
            <person name="Loffler F."/>
        </authorList>
    </citation>
    <scope>NUCLEOTIDE SEQUENCE</scope>
</reference>
<dbReference type="Pfam" id="PF00460">
    <property type="entry name" value="Flg_bb_rod"/>
    <property type="match status" value="1"/>
</dbReference>
<gene>
    <name evidence="5" type="primary">flgB_12</name>
    <name evidence="5" type="ORF">SDC9_160941</name>
</gene>
<keyword evidence="5" id="KW-0966">Cell projection</keyword>
<comment type="subcellular location">
    <subcellularLocation>
        <location evidence="1">Bacterial flagellum basal body</location>
    </subcellularLocation>
</comment>
<sequence length="133" mass="15088">MRISNLSQDQFTYEIIKKGLDASSERSKVIANNISNINTGNYKRRYVSFEESLKQNETELNLKVSNKRHFNDGASLGEITVKEDKTSSMRDDGNNVNLDLEKVNQAANTLMYNAMIAQLNNRISQKRIVISGK</sequence>
<accession>A0A645FJU5</accession>
<evidence type="ECO:0000256" key="1">
    <source>
        <dbReference type="ARBA" id="ARBA00004117"/>
    </source>
</evidence>
<name>A0A645FJU5_9ZZZZ</name>
<dbReference type="EMBL" id="VSSQ01060138">
    <property type="protein sequence ID" value="MPN13619.1"/>
    <property type="molecule type" value="Genomic_DNA"/>
</dbReference>
<dbReference type="NCBIfam" id="TIGR01396">
    <property type="entry name" value="FlgB"/>
    <property type="match status" value="1"/>
</dbReference>
<dbReference type="GO" id="GO:0071973">
    <property type="term" value="P:bacterial-type flagellum-dependent cell motility"/>
    <property type="evidence" value="ECO:0007669"/>
    <property type="project" value="InterPro"/>
</dbReference>
<evidence type="ECO:0000256" key="2">
    <source>
        <dbReference type="ARBA" id="ARBA00009677"/>
    </source>
</evidence>
<dbReference type="InterPro" id="IPR001444">
    <property type="entry name" value="Flag_bb_rod_N"/>
</dbReference>